<sequence>MTKNLIPAVLVLEDGSFYKGWSNVLTGTTIGEVVFNTGMTGYQEILTDPSYSGQIVIFTYPEIGNTGVNFEDNESRSVNVKGIATKNIFCNSNNWRCSESISDYLQRSNILSISGVDTRSLTKHLRHFGAMNGAIISTQYLNPTILLDEIKQIPKMQGLDLILGNATKTAFSWKQDCNHIWNYSLSKYFISDKCFKVIVLDFGVKFNILRQLTFYGCSIIVVPPNTSAEDILNLSPDGILLSNGPGDPSVATYAVTTVQKLLETDIPILGICMGHQILSLALQANTFKLIFGHRGLNHPSGVLQKVEITSQNHGFAVDLISMKSFDYSGSLKITHLNLNDGTLAGLSHRLRPVFSVQYHPEASPGPHDSDYLFYSFVCLMRQFCLE</sequence>
<dbReference type="Gene3D" id="3.40.50.880">
    <property type="match status" value="1"/>
</dbReference>
<dbReference type="Pfam" id="PF00988">
    <property type="entry name" value="CPSase_sm_chain"/>
    <property type="match status" value="1"/>
</dbReference>
<feature type="domain" description="Carbamoyl-phosphate synthase small subunit N-terminal" evidence="13">
    <location>
        <begin position="6"/>
        <end position="136"/>
    </location>
</feature>
<dbReference type="UniPathway" id="UPA00068">
    <property type="reaction ID" value="UER00171"/>
</dbReference>
<evidence type="ECO:0000256" key="4">
    <source>
        <dbReference type="ARBA" id="ARBA00022598"/>
    </source>
</evidence>
<feature type="binding site" evidence="12">
    <location>
        <position position="244"/>
    </location>
    <ligand>
        <name>L-glutamine</name>
        <dbReference type="ChEBI" id="CHEBI:58359"/>
    </ligand>
</feature>
<evidence type="ECO:0000256" key="3">
    <source>
        <dbReference type="ARBA" id="ARBA00007800"/>
    </source>
</evidence>
<feature type="binding site" evidence="12">
    <location>
        <position position="246"/>
    </location>
    <ligand>
        <name>L-glutamine</name>
        <dbReference type="ChEBI" id="CHEBI:58359"/>
    </ligand>
</feature>
<comment type="catalytic activity">
    <reaction evidence="10 12">
        <text>hydrogencarbonate + L-glutamine + 2 ATP + H2O = carbamoyl phosphate + L-glutamate + 2 ADP + phosphate + 2 H(+)</text>
        <dbReference type="Rhea" id="RHEA:18633"/>
        <dbReference type="ChEBI" id="CHEBI:15377"/>
        <dbReference type="ChEBI" id="CHEBI:15378"/>
        <dbReference type="ChEBI" id="CHEBI:17544"/>
        <dbReference type="ChEBI" id="CHEBI:29985"/>
        <dbReference type="ChEBI" id="CHEBI:30616"/>
        <dbReference type="ChEBI" id="CHEBI:43474"/>
        <dbReference type="ChEBI" id="CHEBI:58228"/>
        <dbReference type="ChEBI" id="CHEBI:58359"/>
        <dbReference type="ChEBI" id="CHEBI:456216"/>
        <dbReference type="EC" id="6.3.5.5"/>
    </reaction>
</comment>
<dbReference type="Pfam" id="PF00117">
    <property type="entry name" value="GATase"/>
    <property type="match status" value="1"/>
</dbReference>
<dbReference type="GO" id="GO:0004088">
    <property type="term" value="F:carbamoyl-phosphate synthase (glutamine-hydrolyzing) activity"/>
    <property type="evidence" value="ECO:0007669"/>
    <property type="project" value="UniProtKB-UniRule"/>
</dbReference>
<dbReference type="InterPro" id="IPR029062">
    <property type="entry name" value="Class_I_gatase-like"/>
</dbReference>
<feature type="binding site" evidence="12">
    <location>
        <position position="314"/>
    </location>
    <ligand>
        <name>L-glutamine</name>
        <dbReference type="ChEBI" id="CHEBI:58359"/>
    </ligand>
</feature>
<keyword evidence="14" id="KW-0150">Chloroplast</keyword>
<evidence type="ECO:0000256" key="6">
    <source>
        <dbReference type="ARBA" id="ARBA00022840"/>
    </source>
</evidence>
<dbReference type="PRINTS" id="PR00096">
    <property type="entry name" value="GATASE"/>
</dbReference>
<dbReference type="InterPro" id="IPR002474">
    <property type="entry name" value="CarbamoylP_synth_ssu_N"/>
</dbReference>
<feature type="binding site" evidence="12">
    <location>
        <position position="312"/>
    </location>
    <ligand>
        <name>L-glutamine</name>
        <dbReference type="ChEBI" id="CHEBI:58359"/>
    </ligand>
</feature>
<keyword evidence="14" id="KW-0934">Plastid</keyword>
<dbReference type="GO" id="GO:0006207">
    <property type="term" value="P:'de novo' pyrimidine nucleobase biosynthetic process"/>
    <property type="evidence" value="ECO:0007669"/>
    <property type="project" value="InterPro"/>
</dbReference>
<evidence type="ECO:0000313" key="15">
    <source>
        <dbReference type="EMBL" id="ASK39711.1"/>
    </source>
</evidence>
<feature type="active site" evidence="12">
    <location>
        <position position="361"/>
    </location>
</feature>
<dbReference type="SUPFAM" id="SSF52317">
    <property type="entry name" value="Class I glutamine amidotransferase-like"/>
    <property type="match status" value="1"/>
</dbReference>
<keyword evidence="12" id="KW-0055">Arginine biosynthesis</keyword>
<evidence type="ECO:0000256" key="8">
    <source>
        <dbReference type="ARBA" id="ARBA00022975"/>
    </source>
</evidence>
<dbReference type="PRINTS" id="PR00099">
    <property type="entry name" value="CPSGATASE"/>
</dbReference>
<keyword evidence="7 12" id="KW-0315">Glutamine amidotransferase</keyword>
<dbReference type="InterPro" id="IPR017926">
    <property type="entry name" value="GATASE"/>
</dbReference>
<evidence type="ECO:0000256" key="7">
    <source>
        <dbReference type="ARBA" id="ARBA00022962"/>
    </source>
</evidence>
<dbReference type="GO" id="GO:0006541">
    <property type="term" value="P:glutamine metabolic process"/>
    <property type="evidence" value="ECO:0007669"/>
    <property type="project" value="InterPro"/>
</dbReference>
<dbReference type="EC" id="6.3.5.5" evidence="12"/>
<dbReference type="SMART" id="SM01097">
    <property type="entry name" value="CPSase_sm_chain"/>
    <property type="match status" value="1"/>
</dbReference>
<keyword evidence="4 12" id="KW-0436">Ligase</keyword>
<dbReference type="InterPro" id="IPR050472">
    <property type="entry name" value="Anth_synth/Amidotransfase"/>
</dbReference>
<evidence type="ECO:0000256" key="12">
    <source>
        <dbReference type="HAMAP-Rule" id="MF_01209"/>
    </source>
</evidence>
<dbReference type="PROSITE" id="PS51273">
    <property type="entry name" value="GATASE_TYPE_1"/>
    <property type="match status" value="1"/>
</dbReference>
<dbReference type="InterPro" id="IPR036480">
    <property type="entry name" value="CarbP_synth_ssu_N_sf"/>
</dbReference>
<keyword evidence="12" id="KW-0028">Amino-acid biosynthesis</keyword>
<feature type="active site" description="Nucleophile" evidence="12">
    <location>
        <position position="272"/>
    </location>
</feature>
<comment type="function">
    <text evidence="12">Small subunit of the glutamine-dependent carbamoyl phosphate synthetase (CPSase). CPSase catalyzes the formation of carbamoyl phosphate from the ammonia moiety of glutamine, carbonate, and phosphate donated by ATP, constituting the first step of 2 biosynthetic pathways, one leading to arginine and/or urea and the other to pyrimidine nucleotides. The small subunit (glutamine amidotransferase) binds and cleaves glutamine to supply the large subunit with the substrate ammonia.</text>
</comment>
<dbReference type="SUPFAM" id="SSF52021">
    <property type="entry name" value="Carbamoyl phosphate synthetase, small subunit N-terminal domain"/>
    <property type="match status" value="1"/>
</dbReference>
<evidence type="ECO:0000256" key="5">
    <source>
        <dbReference type="ARBA" id="ARBA00022741"/>
    </source>
</evidence>
<dbReference type="NCBIfam" id="TIGR01368">
    <property type="entry name" value="CPSaseIIsmall"/>
    <property type="match status" value="1"/>
</dbReference>
<dbReference type="UniPathway" id="UPA00070">
    <property type="reaction ID" value="UER00115"/>
</dbReference>
<comment type="subunit">
    <text evidence="9">Heterodimer composed of 2 chains; the small (or glutamine) chain promotes the hydrolysis of glutamine to ammonia, which is used by the large (or ammonia) chain to synthesize carbamoyl phosphate.</text>
</comment>
<dbReference type="EMBL" id="KY709212">
    <property type="protein sequence ID" value="ARO91394.1"/>
    <property type="molecule type" value="Genomic_DNA"/>
</dbReference>
<dbReference type="GO" id="GO:0005524">
    <property type="term" value="F:ATP binding"/>
    <property type="evidence" value="ECO:0007669"/>
    <property type="project" value="UniProtKB-UniRule"/>
</dbReference>
<feature type="binding site" evidence="12">
    <location>
        <position position="50"/>
    </location>
    <ligand>
        <name>L-glutamine</name>
        <dbReference type="ChEBI" id="CHEBI:58359"/>
    </ligand>
</feature>
<reference evidence="15" key="3">
    <citation type="submission" date="2017-07" db="EMBL/GenBank/DDBJ databases">
        <authorList>
            <person name="Sun Z.S."/>
            <person name="Albrecht U."/>
            <person name="Echele G."/>
            <person name="Lee C.C."/>
        </authorList>
    </citation>
    <scope>NUCLEOTIDE SEQUENCE</scope>
</reference>
<dbReference type="FunFam" id="3.50.30.20:FF:000001">
    <property type="entry name" value="Carbamoyl-phosphate synthase small chain"/>
    <property type="match status" value="1"/>
</dbReference>
<geneLocation type="plastid" evidence="14"/>
<accession>A0A1X9PV77</accession>
<keyword evidence="6 12" id="KW-0067">ATP-binding</keyword>
<evidence type="ECO:0000313" key="14">
    <source>
        <dbReference type="EMBL" id="ARO91394.1"/>
    </source>
</evidence>
<evidence type="ECO:0000256" key="9">
    <source>
        <dbReference type="ARBA" id="ARBA00044031"/>
    </source>
</evidence>
<feature type="binding site" evidence="12">
    <location>
        <position position="273"/>
    </location>
    <ligand>
        <name>L-glutamine</name>
        <dbReference type="ChEBI" id="CHEBI:58359"/>
    </ligand>
</feature>
<comment type="catalytic activity">
    <reaction evidence="11 12">
        <text>L-glutamine + H2O = L-glutamate + NH4(+)</text>
        <dbReference type="Rhea" id="RHEA:15889"/>
        <dbReference type="ChEBI" id="CHEBI:15377"/>
        <dbReference type="ChEBI" id="CHEBI:28938"/>
        <dbReference type="ChEBI" id="CHEBI:29985"/>
        <dbReference type="ChEBI" id="CHEBI:58359"/>
    </reaction>
</comment>
<keyword evidence="5 12" id="KW-0547">Nucleotide-binding</keyword>
<dbReference type="CDD" id="cd01744">
    <property type="entry name" value="GATase1_CPSase"/>
    <property type="match status" value="1"/>
</dbReference>
<evidence type="ECO:0000256" key="11">
    <source>
        <dbReference type="ARBA" id="ARBA00049285"/>
    </source>
</evidence>
<dbReference type="InterPro" id="IPR035686">
    <property type="entry name" value="CPSase_GATase1"/>
</dbReference>
<gene>
    <name evidence="12 14" type="primary">carA</name>
    <name evidence="15" type="ORF">Rhodc_179</name>
</gene>
<evidence type="ECO:0000256" key="2">
    <source>
        <dbReference type="ARBA" id="ARBA00005077"/>
    </source>
</evidence>
<dbReference type="PANTHER" id="PTHR43418:SF7">
    <property type="entry name" value="CARBAMOYL-PHOSPHATE SYNTHASE SMALL CHAIN"/>
    <property type="match status" value="1"/>
</dbReference>
<keyword evidence="8 12" id="KW-0665">Pyrimidine biosynthesis</keyword>
<feature type="binding site" evidence="12">
    <location>
        <position position="315"/>
    </location>
    <ligand>
        <name>L-glutamine</name>
        <dbReference type="ChEBI" id="CHEBI:58359"/>
    </ligand>
</feature>
<dbReference type="EMBL" id="KX284728">
    <property type="protein sequence ID" value="ASK39711.1"/>
    <property type="molecule type" value="Genomic_DNA"/>
</dbReference>
<dbReference type="Gene3D" id="3.50.30.20">
    <property type="entry name" value="Carbamoyl-phosphate synthase small subunit, N-terminal domain"/>
    <property type="match status" value="1"/>
</dbReference>
<dbReference type="InterPro" id="IPR006274">
    <property type="entry name" value="CarbamoylP_synth_ssu"/>
</dbReference>
<dbReference type="PRINTS" id="PR00097">
    <property type="entry name" value="ANTSNTHASEII"/>
</dbReference>
<comment type="similarity">
    <text evidence="3 12">Belongs to the CarA family.</text>
</comment>
<comment type="subunit">
    <text evidence="12">Composed of two chains; the small (or glutamine) chain promotes the hydrolysis of glutamine to ammonia, which is used by the large (or ammonia) chain to synthesize carbamoyl phosphate. Tetramer of heterodimers (alpha,beta)4.</text>
</comment>
<feature type="binding site" evidence="12">
    <location>
        <position position="276"/>
    </location>
    <ligand>
        <name>L-glutamine</name>
        <dbReference type="ChEBI" id="CHEBI:58359"/>
    </ligand>
</feature>
<comment type="pathway">
    <text evidence="1 12">Pyrimidine metabolism; UMP biosynthesis via de novo pathway; (S)-dihydroorotate from bicarbonate: step 1/3.</text>
</comment>
<dbReference type="GO" id="GO:0006526">
    <property type="term" value="P:L-arginine biosynthetic process"/>
    <property type="evidence" value="ECO:0007669"/>
    <property type="project" value="UniProtKB-UniRule"/>
</dbReference>
<evidence type="ECO:0000256" key="1">
    <source>
        <dbReference type="ARBA" id="ARBA00004812"/>
    </source>
</evidence>
<organism evidence="14">
    <name type="scientific">Rhodochaete parvula</name>
    <dbReference type="NCBI Taxonomy" id="110510"/>
    <lineage>
        <taxon>Eukaryota</taxon>
        <taxon>Rhodophyta</taxon>
        <taxon>Compsopogonophyceae</taxon>
        <taxon>Rhodochaetales</taxon>
        <taxon>Rhodochaetaceae</taxon>
        <taxon>Rhodochaete</taxon>
    </lineage>
</organism>
<feature type="active site" evidence="12">
    <location>
        <position position="359"/>
    </location>
</feature>
<dbReference type="NCBIfam" id="NF009475">
    <property type="entry name" value="PRK12838.1"/>
    <property type="match status" value="1"/>
</dbReference>
<reference evidence="14" key="2">
    <citation type="submission" date="2017-03" db="EMBL/GenBank/DDBJ databases">
        <title>The new red algal subphylum Proteorhodophytina comprises the largest and most divergent plastid genomes known.</title>
        <authorList>
            <person name="Munoz-Gomez S.A."/>
            <person name="Mejia-Franco F.G."/>
            <person name="Durnin K."/>
            <person name="Morgan C."/>
            <person name="Grisdale C.J."/>
            <person name="Archibald J.M."/>
            <person name="Slamovits C.H."/>
        </authorList>
    </citation>
    <scope>NUCLEOTIDE SEQUENCE</scope>
    <source>
        <strain evidence="14">UTEX LB2715</strain>
    </source>
</reference>
<reference evidence="15" key="1">
    <citation type="journal article" date="2016" name="BMC Biol.">
        <title>Parallel evolution of highly conserved plastid genome architecture in red seaweeds and seed plants.</title>
        <authorList>
            <person name="Lee J."/>
            <person name="Cho C.H."/>
            <person name="Park S.I."/>
            <person name="Choi J.W."/>
            <person name="Song H.S."/>
            <person name="West J.A."/>
            <person name="Bhattacharya D."/>
            <person name="Yoon H.S."/>
        </authorList>
    </citation>
    <scope>NUCLEOTIDE SEQUENCE</scope>
</reference>
<comment type="pathway">
    <text evidence="2 12">Amino-acid biosynthesis; L-arginine biosynthesis; carbamoyl phosphate from bicarbonate: step 1/1.</text>
</comment>
<proteinExistence type="inferred from homology"/>
<dbReference type="AlphaFoldDB" id="A0A1X9PV77"/>
<dbReference type="PANTHER" id="PTHR43418">
    <property type="entry name" value="MULTIFUNCTIONAL TRYPTOPHAN BIOSYNTHESIS PROTEIN-RELATED"/>
    <property type="match status" value="1"/>
</dbReference>
<evidence type="ECO:0000256" key="10">
    <source>
        <dbReference type="ARBA" id="ARBA00048816"/>
    </source>
</evidence>
<name>A0A1X9PV77_9RHOD</name>
<dbReference type="HAMAP" id="MF_01209">
    <property type="entry name" value="CPSase_S_chain"/>
    <property type="match status" value="1"/>
</dbReference>
<protein>
    <recommendedName>
        <fullName evidence="12">Carbamoyl phosphate synthase small chain</fullName>
        <ecNumber evidence="12">6.3.5.5</ecNumber>
    </recommendedName>
    <alternativeName>
        <fullName evidence="12">Carbamoyl phosphate synthetase glutamine chain</fullName>
    </alternativeName>
</protein>
<evidence type="ECO:0000259" key="13">
    <source>
        <dbReference type="SMART" id="SM01097"/>
    </source>
</evidence>
<dbReference type="GO" id="GO:0044205">
    <property type="term" value="P:'de novo' UMP biosynthetic process"/>
    <property type="evidence" value="ECO:0007669"/>
    <property type="project" value="UniProtKB-UniRule"/>
</dbReference>
<feature type="region of interest" description="CPSase" evidence="12">
    <location>
        <begin position="1"/>
        <end position="188"/>
    </location>
</feature>